<reference evidence="8 9" key="1">
    <citation type="submission" date="2024-02" db="EMBL/GenBank/DDBJ databases">
        <authorList>
            <person name="Vignale AGUSTIN F."/>
            <person name="Sosa J E."/>
            <person name="Modenutti C."/>
        </authorList>
    </citation>
    <scope>NUCLEOTIDE SEQUENCE [LARGE SCALE GENOMIC DNA]</scope>
</reference>
<keyword evidence="3 6" id="KW-0812">Transmembrane</keyword>
<accession>A0ABC8QT28</accession>
<evidence type="ECO:0000259" key="7">
    <source>
        <dbReference type="Pfam" id="PF00892"/>
    </source>
</evidence>
<dbReference type="InterPro" id="IPR030184">
    <property type="entry name" value="WAT1-related"/>
</dbReference>
<dbReference type="InterPro" id="IPR037185">
    <property type="entry name" value="EmrE-like"/>
</dbReference>
<evidence type="ECO:0000313" key="9">
    <source>
        <dbReference type="Proteomes" id="UP001642360"/>
    </source>
</evidence>
<feature type="transmembrane region" description="Helical" evidence="6">
    <location>
        <begin position="300"/>
        <end position="319"/>
    </location>
</feature>
<evidence type="ECO:0000313" key="8">
    <source>
        <dbReference type="EMBL" id="CAK9134702.1"/>
    </source>
</evidence>
<proteinExistence type="inferred from homology"/>
<feature type="domain" description="EamA" evidence="7">
    <location>
        <begin position="9"/>
        <end position="143"/>
    </location>
</feature>
<dbReference type="SUPFAM" id="SSF103481">
    <property type="entry name" value="Multidrug resistance efflux transporter EmrE"/>
    <property type="match status" value="2"/>
</dbReference>
<dbReference type="Proteomes" id="UP001642360">
    <property type="component" value="Unassembled WGS sequence"/>
</dbReference>
<gene>
    <name evidence="8" type="ORF">ILEXP_LOCUS1635</name>
</gene>
<name>A0ABC8QT28_9AQUA</name>
<feature type="transmembrane region" description="Helical" evidence="6">
    <location>
        <begin position="131"/>
        <end position="151"/>
    </location>
</feature>
<feature type="transmembrane region" description="Helical" evidence="6">
    <location>
        <begin position="241"/>
        <end position="266"/>
    </location>
</feature>
<evidence type="ECO:0000256" key="6">
    <source>
        <dbReference type="RuleBase" id="RU363077"/>
    </source>
</evidence>
<evidence type="ECO:0000256" key="3">
    <source>
        <dbReference type="ARBA" id="ARBA00022692"/>
    </source>
</evidence>
<protein>
    <recommendedName>
        <fullName evidence="6">WAT1-related protein</fullName>
    </recommendedName>
</protein>
<keyword evidence="4 6" id="KW-1133">Transmembrane helix</keyword>
<keyword evidence="9" id="KW-1185">Reference proteome</keyword>
<feature type="transmembrane region" description="Helical" evidence="6">
    <location>
        <begin position="70"/>
        <end position="92"/>
    </location>
</feature>
<evidence type="ECO:0000256" key="4">
    <source>
        <dbReference type="ARBA" id="ARBA00022989"/>
    </source>
</evidence>
<keyword evidence="5 6" id="KW-0472">Membrane</keyword>
<feature type="domain" description="EamA" evidence="7">
    <location>
        <begin position="179"/>
        <end position="317"/>
    </location>
</feature>
<feature type="transmembrane region" description="Helical" evidence="6">
    <location>
        <begin position="98"/>
        <end position="119"/>
    </location>
</feature>
<dbReference type="AlphaFoldDB" id="A0ABC8QT28"/>
<comment type="similarity">
    <text evidence="2 6">Belongs to the drug/metabolite transporter (DMT) superfamily. Plant drug/metabolite exporter (P-DME) (TC 2.A.7.4) family.</text>
</comment>
<organism evidence="8 9">
    <name type="scientific">Ilex paraguariensis</name>
    <name type="common">yerba mate</name>
    <dbReference type="NCBI Taxonomy" id="185542"/>
    <lineage>
        <taxon>Eukaryota</taxon>
        <taxon>Viridiplantae</taxon>
        <taxon>Streptophyta</taxon>
        <taxon>Embryophyta</taxon>
        <taxon>Tracheophyta</taxon>
        <taxon>Spermatophyta</taxon>
        <taxon>Magnoliopsida</taxon>
        <taxon>eudicotyledons</taxon>
        <taxon>Gunneridae</taxon>
        <taxon>Pentapetalae</taxon>
        <taxon>asterids</taxon>
        <taxon>campanulids</taxon>
        <taxon>Aquifoliales</taxon>
        <taxon>Aquifoliaceae</taxon>
        <taxon>Ilex</taxon>
    </lineage>
</organism>
<evidence type="ECO:0000256" key="5">
    <source>
        <dbReference type="ARBA" id="ARBA00023136"/>
    </source>
</evidence>
<dbReference type="PANTHER" id="PTHR31218">
    <property type="entry name" value="WAT1-RELATED PROTEIN"/>
    <property type="match status" value="1"/>
</dbReference>
<dbReference type="EMBL" id="CAUOFW020000558">
    <property type="protein sequence ID" value="CAK9134702.1"/>
    <property type="molecule type" value="Genomic_DNA"/>
</dbReference>
<feature type="transmembrane region" description="Helical" evidence="6">
    <location>
        <begin position="177"/>
        <end position="197"/>
    </location>
</feature>
<feature type="transmembrane region" description="Helical" evidence="6">
    <location>
        <begin position="41"/>
        <end position="58"/>
    </location>
</feature>
<feature type="transmembrane region" description="Helical" evidence="6">
    <location>
        <begin position="273"/>
        <end position="294"/>
    </location>
</feature>
<evidence type="ECO:0000256" key="1">
    <source>
        <dbReference type="ARBA" id="ARBA00004141"/>
    </source>
</evidence>
<feature type="transmembrane region" description="Helical" evidence="6">
    <location>
        <begin position="209"/>
        <end position="229"/>
    </location>
</feature>
<dbReference type="Pfam" id="PF00892">
    <property type="entry name" value="EamA"/>
    <property type="match status" value="2"/>
</dbReference>
<sequence length="344" mass="38548">MGWETIKPYIMMFFLQFVDAGLALVSKKAIADGMNPFVFVVYRQALATLSLAPFAFFLERKKSSSLSFSLLCKIFLVALCGITLFLIPYYFAINYTSATFAAASTTTVPAVTFILAVFLRMESISIKERHGMAKILGSVVCISGALVFAFVKGPPVYPSIQRNTSHLSTKHSSKGEWIMGSLIMLSAYTAWSLWIIMQGPIVKQYPLRLRLITLQAFFSCIQSALWVVAVDRKKSSWKLGWDVHLLSVAYCGVVVGGISYVVRLWVIEKKGPVFVAIFNPLILIITAIFSAFLWREIIHWGSVCGAIMLVVGLYCVLWGKHKEEKYAKKHQIPESKEEVRITNE</sequence>
<dbReference type="InterPro" id="IPR000620">
    <property type="entry name" value="EamA_dom"/>
</dbReference>
<dbReference type="GO" id="GO:0016020">
    <property type="term" value="C:membrane"/>
    <property type="evidence" value="ECO:0007669"/>
    <property type="project" value="UniProtKB-SubCell"/>
</dbReference>
<comment type="caution">
    <text evidence="8">The sequence shown here is derived from an EMBL/GenBank/DDBJ whole genome shotgun (WGS) entry which is preliminary data.</text>
</comment>
<evidence type="ECO:0000256" key="2">
    <source>
        <dbReference type="ARBA" id="ARBA00007635"/>
    </source>
</evidence>
<comment type="subcellular location">
    <subcellularLocation>
        <location evidence="1 6">Membrane</location>
        <topology evidence="1 6">Multi-pass membrane protein</topology>
    </subcellularLocation>
</comment>